<dbReference type="AlphaFoldDB" id="A0AAN1GRD5"/>
<reference evidence="1 2" key="1">
    <citation type="journal article" date="2017" name="Front. Microbiol.">
        <title>Phaeobacter piscinae sp. nov., a species of the Roseobacter group and potential aquaculture probiont.</title>
        <authorList>
            <person name="Sonnenschein E.C."/>
            <person name="Phippen C.B.W."/>
            <person name="Nielsen K.F."/>
            <person name="Mateiu R.V."/>
            <person name="Melchiorsen J."/>
            <person name="Gram L."/>
            <person name="Overmann J."/>
            <person name="Freese H.M."/>
        </authorList>
    </citation>
    <scope>NUCLEOTIDE SEQUENCE [LARGE SCALE GENOMIC DNA]</scope>
    <source>
        <strain evidence="1 2">P13</strain>
    </source>
</reference>
<dbReference type="Pfam" id="PF11367">
    <property type="entry name" value="Tail_completion_gp17"/>
    <property type="match status" value="1"/>
</dbReference>
<dbReference type="Proteomes" id="UP000218606">
    <property type="component" value="Chromosome"/>
</dbReference>
<gene>
    <name evidence="1" type="ORF">PhaeoP13_01663</name>
</gene>
<evidence type="ECO:0000313" key="2">
    <source>
        <dbReference type="Proteomes" id="UP000218606"/>
    </source>
</evidence>
<organism evidence="1 2">
    <name type="scientific">Phaeobacter piscinae</name>
    <dbReference type="NCBI Taxonomy" id="1580596"/>
    <lineage>
        <taxon>Bacteria</taxon>
        <taxon>Pseudomonadati</taxon>
        <taxon>Pseudomonadota</taxon>
        <taxon>Alphaproteobacteria</taxon>
        <taxon>Rhodobacterales</taxon>
        <taxon>Roseobacteraceae</taxon>
        <taxon>Phaeobacter</taxon>
    </lineage>
</organism>
<dbReference type="EMBL" id="CP010767">
    <property type="protein sequence ID" value="ATG43600.1"/>
    <property type="molecule type" value="Genomic_DNA"/>
</dbReference>
<dbReference type="InterPro" id="IPR053745">
    <property type="entry name" value="Viral_Tail_Comp_sf"/>
</dbReference>
<evidence type="ECO:0000313" key="1">
    <source>
        <dbReference type="EMBL" id="ATG43600.1"/>
    </source>
</evidence>
<protein>
    <submittedName>
        <fullName evidence="1">Gene transfer agent protein</fullName>
    </submittedName>
</protein>
<accession>A0AAN1GRD5</accession>
<dbReference type="Gene3D" id="3.30.2000.30">
    <property type="match status" value="1"/>
</dbReference>
<sequence length="137" mass="14463">MTYALALPLQEALFQHLSTDPDLTAALNGAVYDALPAGTLPQTYVTLGPEEVRDRSDRSGAGAHHRVEITVHTDTAGFAGAKAIAALICDSLTAVAPVLALSRGRLVGLLFERANASRNTSGGRQIRLRFAARLEAI</sequence>
<dbReference type="RefSeq" id="WP_096871431.1">
    <property type="nucleotide sequence ID" value="NZ_CP010715.1"/>
</dbReference>
<proteinExistence type="predicted"/>
<name>A0AAN1GRD5_9RHOB</name>
<dbReference type="InterPro" id="IPR021508">
    <property type="entry name" value="Gp17-like"/>
</dbReference>